<accession>A0A6J7N1R7</accession>
<organism evidence="1">
    <name type="scientific">freshwater metagenome</name>
    <dbReference type="NCBI Taxonomy" id="449393"/>
    <lineage>
        <taxon>unclassified sequences</taxon>
        <taxon>metagenomes</taxon>
        <taxon>ecological metagenomes</taxon>
    </lineage>
</organism>
<protein>
    <submittedName>
        <fullName evidence="1">Unannotated protein</fullName>
    </submittedName>
</protein>
<sequence length="40" mass="4427">MAARGITQALPPVRMISEQVHDLVNPVASERLDAVRPLQF</sequence>
<evidence type="ECO:0000313" key="1">
    <source>
        <dbReference type="EMBL" id="CAB4984469.1"/>
    </source>
</evidence>
<dbReference type="EMBL" id="CAFBOM010000086">
    <property type="protein sequence ID" value="CAB4984469.1"/>
    <property type="molecule type" value="Genomic_DNA"/>
</dbReference>
<name>A0A6J7N1R7_9ZZZZ</name>
<proteinExistence type="predicted"/>
<gene>
    <name evidence="1" type="ORF">UFOPK3957_00638</name>
</gene>
<reference evidence="1" key="1">
    <citation type="submission" date="2020-05" db="EMBL/GenBank/DDBJ databases">
        <authorList>
            <person name="Chiriac C."/>
            <person name="Salcher M."/>
            <person name="Ghai R."/>
            <person name="Kavagutti S V."/>
        </authorList>
    </citation>
    <scope>NUCLEOTIDE SEQUENCE</scope>
</reference>
<dbReference type="AlphaFoldDB" id="A0A6J7N1R7"/>